<dbReference type="EMBL" id="JAHXCT010000002">
    <property type="protein sequence ID" value="MBW4768865.1"/>
    <property type="molecule type" value="Genomic_DNA"/>
</dbReference>
<keyword evidence="2" id="KW-1185">Reference proteome</keyword>
<comment type="caution">
    <text evidence="1">The sequence shown here is derived from an EMBL/GenBank/DDBJ whole genome shotgun (WGS) entry which is preliminary data.</text>
</comment>
<protein>
    <submittedName>
        <fullName evidence="1">Uncharacterized protein</fullName>
    </submittedName>
</protein>
<dbReference type="Proteomes" id="UP000788426">
    <property type="component" value="Unassembled WGS sequence"/>
</dbReference>
<name>A0ABS6YBC0_9BACT</name>
<reference evidence="1 2" key="1">
    <citation type="submission" date="2021-07" db="EMBL/GenBank/DDBJ databases">
        <title>Genomic diversity and antimicrobial resistance of Prevotella spp. isolated from chronic lung disease airways.</title>
        <authorList>
            <person name="Webb K.A."/>
            <person name="Olagoke O.S."/>
            <person name="Baird T."/>
            <person name="Neill J."/>
            <person name="Pham A."/>
            <person name="Wells T.J."/>
            <person name="Ramsay K.A."/>
            <person name="Bell S.C."/>
            <person name="Sarovich D.S."/>
            <person name="Price E.P."/>
        </authorList>
    </citation>
    <scope>NUCLEOTIDE SEQUENCE [LARGE SCALE GENOMIC DNA]</scope>
    <source>
        <strain evidence="1 2">SCHI0011.S.12</strain>
    </source>
</reference>
<sequence length="466" mass="51857">METKNLIMSLVAFCVLGLSSCSENDSPAFSSNVLKNTELRNILTSKGFSFDKEGKLELNELATSTVSLDLSSTKLTDLSGLDILPNLKEVKLSNNGYGPTFDFSALPSQITSVDLTGNNIYDFEGLVDVKIENEEPKTTILRDFKKLYLPATAKYNVEDLMPYYLLKGQEADMQMADATGKMQKYNTIREIPDATFNSYVKTLYPSMYVDGNHIDMAKVPTLADQGHSFLYQPDEEEAPESLEGIEYFVNNPYLKDFYVALILEKPYSVGRLMPRSNITGLVIGKTEIAGGVDLSKATKLGFLILSNCSSITALDLSHTKICNQEIKDFNPFVSSRLQISHCPNLESITFPKPATNCLPSLLLGDLPKLKKVDLSMIEATEEIHLFLDNTEVVYPKLKKHYSTSNKTLSDLATSEEQVAFSVSKKMLETPALKAFIKAYGQYCRDDSEMFSEEFGAAAWKENNEGE</sequence>
<organism evidence="1 2">
    <name type="scientific">Hoylesella nanceiensis</name>
    <dbReference type="NCBI Taxonomy" id="425941"/>
    <lineage>
        <taxon>Bacteria</taxon>
        <taxon>Pseudomonadati</taxon>
        <taxon>Bacteroidota</taxon>
        <taxon>Bacteroidia</taxon>
        <taxon>Bacteroidales</taxon>
        <taxon>Prevotellaceae</taxon>
        <taxon>Hoylesella</taxon>
    </lineage>
</organism>
<proteinExistence type="predicted"/>
<dbReference type="RefSeq" id="WP_219479994.1">
    <property type="nucleotide sequence ID" value="NZ_JABZTC010000012.1"/>
</dbReference>
<evidence type="ECO:0000313" key="1">
    <source>
        <dbReference type="EMBL" id="MBW4768865.1"/>
    </source>
</evidence>
<accession>A0ABS6YBC0</accession>
<evidence type="ECO:0000313" key="2">
    <source>
        <dbReference type="Proteomes" id="UP000788426"/>
    </source>
</evidence>
<dbReference type="PROSITE" id="PS51257">
    <property type="entry name" value="PROKAR_LIPOPROTEIN"/>
    <property type="match status" value="1"/>
</dbReference>
<gene>
    <name evidence="1" type="ORF">KZO38_03705</name>
</gene>